<protein>
    <submittedName>
        <fullName evidence="1">DUF2264 domain-containing protein</fullName>
    </submittedName>
</protein>
<dbReference type="Proteomes" id="UP000308886">
    <property type="component" value="Unassembled WGS sequence"/>
</dbReference>
<comment type="caution">
    <text evidence="1">The sequence shown here is derived from an EMBL/GenBank/DDBJ whole genome shotgun (WGS) entry which is preliminary data.</text>
</comment>
<reference evidence="1" key="1">
    <citation type="submission" date="2019-04" db="EMBL/GenBank/DDBJ databases">
        <title>Microbes associate with the intestines of laboratory mice.</title>
        <authorList>
            <person name="Navarre W."/>
            <person name="Wong E."/>
            <person name="Huang K."/>
            <person name="Tropini C."/>
            <person name="Ng K."/>
            <person name="Yu B."/>
        </authorList>
    </citation>
    <scope>NUCLEOTIDE SEQUENCE</scope>
    <source>
        <strain evidence="1">NM73_A23</strain>
    </source>
</reference>
<evidence type="ECO:0000313" key="1">
    <source>
        <dbReference type="EMBL" id="TGX83299.1"/>
    </source>
</evidence>
<accession>A0AC61QT23</accession>
<gene>
    <name evidence="1" type="ORF">E5358_03315</name>
</gene>
<sequence>MISRKQYIITALFACLLLCIPTVLQAKEAAKVRSIIAKVNNYWQRNNTPERNAFWDNAAYHTGNMEAYRLTGNEEWLAYSLKWAEHNEWKGAKGNDKSKWKYNYGETDNHVLFGDWQICFQTYADLYNILPDDRRIRRARQVMEYEMSTPKNDYWWWSDGLYMVMPVMTKLHKITGNPKYLEKLYEYILYSDSIMYDADEGLYYRDAKYVYPKHKSANGKKDFWARGDGWVLAGLAKVLQDLPAGYKHRKFFENKYIRLANGVVACQQPGGYWSRSMYDEAHAPGPETSGTAFFTYGLLWGINNGYLTEAKYKEAALKGWNYLKNTALQKDGRIGYVQPIGEKAIPGQVVDAKSTSNFGVGAFLLAACEYTRYLEAGSNADRKYWVDLLYKMAYPVLSNMAKGELQKNMLVEVSPTWDGRDKKVTYMEAFGRLMAGIAPWLALPDDNTDEGAKRKELRQLALASYKNAVDPDSPDYLLWRNEGQPLVDAAYIAESFLRGFDALWTPLDETTKQRYIKEFTQLRRVDPPYTNWLLFSATIESLLAKAGAPHDDYRINSAIRKVEEWYVGDGWYADGPSFAFDYYSSYVFHPMYLETLQAMIDAKVRTRIHYPKYYDRALKRAQKFAIVLERMISPEGTFPVFGRSIPYRMATLQPLAMMAWHEKLPAGLTNGQVRAALTAVMHRMFDGKENFNEGGFLTIGFAGRQPNIADWYTNNGSLYMTSLSFLPLGLPATHPFWSDAPIDWTSKKAWNSKAFPKDHHWDDGGKVRDLF</sequence>
<organism evidence="1 2">
    <name type="scientific">Palleniella muris</name>
    <dbReference type="NCBI Taxonomy" id="3038145"/>
    <lineage>
        <taxon>Bacteria</taxon>
        <taxon>Pseudomonadati</taxon>
        <taxon>Bacteroidota</taxon>
        <taxon>Bacteroidia</taxon>
        <taxon>Bacteroidales</taxon>
        <taxon>Prevotellaceae</taxon>
        <taxon>Palleniella</taxon>
    </lineage>
</organism>
<keyword evidence="2" id="KW-1185">Reference proteome</keyword>
<name>A0AC61QT23_9BACT</name>
<dbReference type="EMBL" id="SRZC01000004">
    <property type="protein sequence ID" value="TGX83299.1"/>
    <property type="molecule type" value="Genomic_DNA"/>
</dbReference>
<proteinExistence type="predicted"/>
<evidence type="ECO:0000313" key="2">
    <source>
        <dbReference type="Proteomes" id="UP000308886"/>
    </source>
</evidence>